<protein>
    <submittedName>
        <fullName evidence="6">Glycoside hydrolase family 78 protein</fullName>
    </submittedName>
</protein>
<dbReference type="InterPro" id="IPR013737">
    <property type="entry name" value="Bac_rhamnosid_N"/>
</dbReference>
<dbReference type="RefSeq" id="WP_216244363.1">
    <property type="nucleotide sequence ID" value="NZ_JABACJ020000022.1"/>
</dbReference>
<evidence type="ECO:0000313" key="6">
    <source>
        <dbReference type="EMBL" id="MBU3877745.1"/>
    </source>
</evidence>
<feature type="domain" description="Alpha-L-rhamnosidase concanavalin-like" evidence="2">
    <location>
        <begin position="320"/>
        <end position="418"/>
    </location>
</feature>
<evidence type="ECO:0000259" key="5">
    <source>
        <dbReference type="Pfam" id="PF17390"/>
    </source>
</evidence>
<feature type="domain" description="Alpha-L-rhamnosidase six-hairpin glycosidase" evidence="4">
    <location>
        <begin position="425"/>
        <end position="796"/>
    </location>
</feature>
<dbReference type="Proteomes" id="UP000723714">
    <property type="component" value="Unassembled WGS sequence"/>
</dbReference>
<organism evidence="6 7">
    <name type="scientific">Faecalicatena faecalis</name>
    <dbReference type="NCBI Taxonomy" id="2726362"/>
    <lineage>
        <taxon>Bacteria</taxon>
        <taxon>Bacillati</taxon>
        <taxon>Bacillota</taxon>
        <taxon>Clostridia</taxon>
        <taxon>Lachnospirales</taxon>
        <taxon>Lachnospiraceae</taxon>
        <taxon>Faecalicatena</taxon>
    </lineage>
</organism>
<dbReference type="InterPro" id="IPR035396">
    <property type="entry name" value="Bac_rhamnosid6H"/>
</dbReference>
<accession>A0ABS6D813</accession>
<gene>
    <name evidence="6" type="ORF">HGO97_018225</name>
</gene>
<dbReference type="EMBL" id="JABACJ020000022">
    <property type="protein sequence ID" value="MBU3877745.1"/>
    <property type="molecule type" value="Genomic_DNA"/>
</dbReference>
<reference evidence="6 7" key="1">
    <citation type="submission" date="2021-06" db="EMBL/GenBank/DDBJ databases">
        <title>Faecalicatena sp. nov. isolated from porcine feces.</title>
        <authorList>
            <person name="Oh B.S."/>
            <person name="Lee J.H."/>
        </authorList>
    </citation>
    <scope>NUCLEOTIDE SEQUENCE [LARGE SCALE GENOMIC DNA]</scope>
    <source>
        <strain evidence="6 7">AGMB00832</strain>
    </source>
</reference>
<name>A0ABS6D813_9FIRM</name>
<keyword evidence="7" id="KW-1185">Reference proteome</keyword>
<dbReference type="Pfam" id="PF25788">
    <property type="entry name" value="Ig_Rha78A_N"/>
    <property type="match status" value="1"/>
</dbReference>
<dbReference type="Pfam" id="PF17389">
    <property type="entry name" value="Bac_rhamnosid6H"/>
    <property type="match status" value="1"/>
</dbReference>
<proteinExistence type="predicted"/>
<dbReference type="Pfam" id="PF08531">
    <property type="entry name" value="Bac_rhamnosid_N"/>
    <property type="match status" value="1"/>
</dbReference>
<dbReference type="PANTHER" id="PTHR33307">
    <property type="entry name" value="ALPHA-RHAMNOSIDASE (EUROFUNG)"/>
    <property type="match status" value="1"/>
</dbReference>
<evidence type="ECO:0000259" key="4">
    <source>
        <dbReference type="Pfam" id="PF17389"/>
    </source>
</evidence>
<comment type="caution">
    <text evidence="6">The sequence shown here is derived from an EMBL/GenBank/DDBJ whole genome shotgun (WGS) entry which is preliminary data.</text>
</comment>
<evidence type="ECO:0000259" key="2">
    <source>
        <dbReference type="Pfam" id="PF05592"/>
    </source>
</evidence>
<evidence type="ECO:0000313" key="7">
    <source>
        <dbReference type="Proteomes" id="UP000723714"/>
    </source>
</evidence>
<dbReference type="InterPro" id="IPR008902">
    <property type="entry name" value="Rhamnosid_concanavalin"/>
</dbReference>
<dbReference type="Pfam" id="PF05592">
    <property type="entry name" value="Bac_rhamnosid"/>
    <property type="match status" value="1"/>
</dbReference>
<evidence type="ECO:0000259" key="3">
    <source>
        <dbReference type="Pfam" id="PF08531"/>
    </source>
</evidence>
<dbReference type="PIRSF" id="PIRSF010631">
    <property type="entry name" value="A-rhamnsds"/>
    <property type="match status" value="1"/>
</dbReference>
<feature type="domain" description="Bacterial alpha-L-rhamnosidase N-terminal" evidence="3">
    <location>
        <begin position="142"/>
        <end position="307"/>
    </location>
</feature>
<evidence type="ECO:0000256" key="1">
    <source>
        <dbReference type="ARBA" id="ARBA00022801"/>
    </source>
</evidence>
<sequence>MELTRLKVNSQNRPCVDETPYFSWVITSNKRNVMQTSYHITVTGPEEVMWDSGVVESDKSIFVEYSGKPLKSLCDYIWTVEVTDNTGERAAASSSFETGFVNKEWTAEWVKSPIPMKKVKPGTGGQNPAEYFRKEFRVQPGVKRARVYATCHGAYQLSMNGIRPDDREFAPEFTVYSKYLCYQTYDVTPLLQEGDNAIGMLVGDGWYNSENFKPRDKKFKAEHAVLFQIKIDYEDGTSEMVRSDGKVKVSESPVRSSDLFAGELYDAQMEQEGWNCPGFDDSRWKAAIPSGKTYANLVAQYGEPVRPVKEVPAVGMTVSPKGETIIDFGQNLAGVLRVKTELPAGAKIVLDHFETLDQYGNYFNNIFHAEKTGHKQSDIYISNGKTAEYIPHFTYHGFRYVRVTCDVPVQPGDFTAIVLSSDNEDLGFFETSHGDINRLYENTRWSQRSNMLSIPTDCPQREKGGWTGDIQIYARTAMLNENVTPFLTRWLRNMTCSQQKNGAIPNVIPLTGIYELLEKLNRFIYHNYEPVGEAGWGDAACIIPWSMYQLTGNIRILKEQYDTMKRWCDYIITTAEKRRGKMKHPKEIDRYLWNTGHQYGEWLIPSQMVNGMDRSSVKRINTSVYCAPIFGWNSCRIMEETAALLGHTAEELYYGDIASRMKSAIQKGLIDEDGRMPLDMMGSYVLALAFDLAPEKKKESIAGHLIRKIEENGDCLDTGFLTTPYLLDALCKIGRIDKAYKILLQTKCPSWLYEVKQGATTIWENYISYNEDGSPIITSLNHYAFGCVDDWMFRKIGGIDMAAPGFKKIVIAPEPDNAFTSVKRTYMSEYGTIGAQWSMTDGNFKIKAEIPCNTTAVVRLPDGSSHEVGSGVYNFECRV</sequence>
<dbReference type="GO" id="GO:0016787">
    <property type="term" value="F:hydrolase activity"/>
    <property type="evidence" value="ECO:0007669"/>
    <property type="project" value="UniProtKB-KW"/>
</dbReference>
<dbReference type="PANTHER" id="PTHR33307:SF6">
    <property type="entry name" value="ALPHA-RHAMNOSIDASE (EUROFUNG)-RELATED"/>
    <property type="match status" value="1"/>
</dbReference>
<feature type="domain" description="Alpha-L-rhamnosidase C-terminal" evidence="5">
    <location>
        <begin position="798"/>
        <end position="868"/>
    </location>
</feature>
<dbReference type="InterPro" id="IPR035398">
    <property type="entry name" value="Bac_rhamnosid_C"/>
</dbReference>
<keyword evidence="1 6" id="KW-0378">Hydrolase</keyword>
<dbReference type="Pfam" id="PF17390">
    <property type="entry name" value="Bac_rhamnosid_C"/>
    <property type="match status" value="1"/>
</dbReference>
<dbReference type="InterPro" id="IPR016007">
    <property type="entry name" value="Alpha_rhamnosid"/>
</dbReference>